<evidence type="ECO:0000256" key="1">
    <source>
        <dbReference type="SAM" id="MobiDB-lite"/>
    </source>
</evidence>
<feature type="non-terminal residue" evidence="3">
    <location>
        <position position="1"/>
    </location>
</feature>
<proteinExistence type="predicted"/>
<dbReference type="GO" id="GO:0034472">
    <property type="term" value="P:snRNA 3'-end processing"/>
    <property type="evidence" value="ECO:0007669"/>
    <property type="project" value="TreeGrafter"/>
</dbReference>
<evidence type="ECO:0000259" key="2">
    <source>
        <dbReference type="Pfam" id="PF15300"/>
    </source>
</evidence>
<dbReference type="InterPro" id="IPR051113">
    <property type="entry name" value="Integrator_subunit6"/>
</dbReference>
<gene>
    <name evidence="3" type="primary">DDX26B</name>
</gene>
<name>A0A1A7XML4_9TELE</name>
<evidence type="ECO:0000313" key="3">
    <source>
        <dbReference type="EMBL" id="SBP19084.1"/>
    </source>
</evidence>
<dbReference type="GO" id="GO:0032039">
    <property type="term" value="C:integrator complex"/>
    <property type="evidence" value="ECO:0007669"/>
    <property type="project" value="TreeGrafter"/>
</dbReference>
<feature type="domain" description="INTS6/SAGE1/DDX26B/CT45 C-terminal" evidence="2">
    <location>
        <begin position="208"/>
        <end position="267"/>
    </location>
</feature>
<feature type="compositionally biased region" description="Polar residues" evidence="1">
    <location>
        <begin position="70"/>
        <end position="88"/>
    </location>
</feature>
<dbReference type="InterPro" id="IPR029307">
    <property type="entry name" value="INT_SG_DDX_CT_C"/>
</dbReference>
<dbReference type="PANTHER" id="PTHR12957:SF22">
    <property type="entry name" value="INTEGRATOR COMPLEX SUBUNIT 6-LIKE"/>
    <property type="match status" value="1"/>
</dbReference>
<dbReference type="AlphaFoldDB" id="A0A1A7XML4"/>
<reference evidence="3" key="1">
    <citation type="submission" date="2016-05" db="EMBL/GenBank/DDBJ databases">
        <authorList>
            <person name="Lavstsen T."/>
            <person name="Jespersen J.S."/>
        </authorList>
    </citation>
    <scope>NUCLEOTIDE SEQUENCE</scope>
    <source>
        <tissue evidence="3">Brain</tissue>
    </source>
</reference>
<dbReference type="EMBL" id="HADW01017684">
    <property type="protein sequence ID" value="SBP19084.1"/>
    <property type="molecule type" value="Transcribed_RNA"/>
</dbReference>
<accession>A0A1A7XML4</accession>
<protein>
    <submittedName>
        <fullName evidence="3">DEAD/H (Asp-Glu-Ala-Asp/His) box polypeptide 26B</fullName>
    </submittedName>
</protein>
<organism evidence="3">
    <name type="scientific">Iconisemion striatum</name>
    <dbReference type="NCBI Taxonomy" id="60296"/>
    <lineage>
        <taxon>Eukaryota</taxon>
        <taxon>Metazoa</taxon>
        <taxon>Chordata</taxon>
        <taxon>Craniata</taxon>
        <taxon>Vertebrata</taxon>
        <taxon>Euteleostomi</taxon>
        <taxon>Actinopterygii</taxon>
        <taxon>Neopterygii</taxon>
        <taxon>Teleostei</taxon>
        <taxon>Neoteleostei</taxon>
        <taxon>Acanthomorphata</taxon>
        <taxon>Ovalentaria</taxon>
        <taxon>Atherinomorphae</taxon>
        <taxon>Cyprinodontiformes</taxon>
        <taxon>Nothobranchiidae</taxon>
        <taxon>Iconisemion</taxon>
    </lineage>
</organism>
<reference evidence="3" key="2">
    <citation type="submission" date="2016-06" db="EMBL/GenBank/DDBJ databases">
        <title>The genome of a short-lived fish provides insights into sex chromosome evolution and the genetic control of aging.</title>
        <authorList>
            <person name="Reichwald K."/>
            <person name="Felder M."/>
            <person name="Petzold A."/>
            <person name="Koch P."/>
            <person name="Groth M."/>
            <person name="Platzer M."/>
        </authorList>
    </citation>
    <scope>NUCLEOTIDE SEQUENCE</scope>
    <source>
        <tissue evidence="3">Brain</tissue>
    </source>
</reference>
<sequence length="301" mass="32971">YHLDFSSLTKSLSHTVSAYVFSPQGMMIDEADEFVAGPQNKKRGNSSDSNSSLTMKRRRSMSPLLRRPPGNTSQAATGKSSAGAQGQQDLLKASPQHKADGNNSVIAESNGDGVLEYDSGEIWPTDLDTEVISPSSLVLEDKCPAVVSDQDEDICRTEDTEMEDHLEEQLLEDKHSCEDLSPQSEVDGSEADPAALETIFISPLDGCQAELRSRVIKEVRKPGRNYEAIVDLLQQVKGSENTQKYFIQHAIREAARFKKRVLIQQLETILVELGGGADSLLPASFPSWEDVSADLDKSPFS</sequence>
<feature type="region of interest" description="Disordered" evidence="1">
    <location>
        <begin position="35"/>
        <end position="111"/>
    </location>
</feature>
<dbReference type="Pfam" id="PF15300">
    <property type="entry name" value="INT_SG_DDX_CT_C"/>
    <property type="match status" value="1"/>
</dbReference>
<dbReference type="PANTHER" id="PTHR12957">
    <property type="entry name" value="DEAD/H BOX POLYPEPTIDE 26/DICE1-RELATED"/>
    <property type="match status" value="1"/>
</dbReference>